<evidence type="ECO:0000256" key="1">
    <source>
        <dbReference type="ARBA" id="ARBA00022448"/>
    </source>
</evidence>
<comment type="subcellular location">
    <subcellularLocation>
        <location evidence="7">Nucleus</location>
        <location evidence="7">Nuclear pore complex</location>
    </subcellularLocation>
    <subcellularLocation>
        <location evidence="7">Nucleus membrane</location>
    </subcellularLocation>
</comment>
<evidence type="ECO:0000256" key="6">
    <source>
        <dbReference type="ARBA" id="ARBA00023242"/>
    </source>
</evidence>
<dbReference type="GO" id="GO:0006606">
    <property type="term" value="P:protein import into nucleus"/>
    <property type="evidence" value="ECO:0007669"/>
    <property type="project" value="TreeGrafter"/>
</dbReference>
<keyword evidence="4 7" id="KW-0811">Translocation</keyword>
<evidence type="ECO:0000256" key="5">
    <source>
        <dbReference type="ARBA" id="ARBA00023132"/>
    </source>
</evidence>
<comment type="function">
    <text evidence="7">Functions as a component of the nuclear pore complex (NPC).</text>
</comment>
<dbReference type="PANTHER" id="PTHR13003:SF2">
    <property type="entry name" value="NUCLEAR PORE COMPLEX PROTEIN NUP107"/>
    <property type="match status" value="1"/>
</dbReference>
<comment type="similarity">
    <text evidence="7">Belongs to the nucleoporin Nup84/Nup107 family.</text>
</comment>
<keyword evidence="2" id="KW-0509">mRNA transport</keyword>
<dbReference type="GO" id="GO:0031080">
    <property type="term" value="C:nuclear pore outer ring"/>
    <property type="evidence" value="ECO:0007669"/>
    <property type="project" value="TreeGrafter"/>
</dbReference>
<dbReference type="PANTHER" id="PTHR13003">
    <property type="entry name" value="NUP107-RELATED"/>
    <property type="match status" value="1"/>
</dbReference>
<keyword evidence="6 7" id="KW-0539">Nucleus</keyword>
<protein>
    <recommendedName>
        <fullName evidence="7">Nuclear pore complex protein</fullName>
    </recommendedName>
</protein>
<dbReference type="Pfam" id="PF04121">
    <property type="entry name" value="Nup84_Nup100"/>
    <property type="match status" value="1"/>
</dbReference>
<keyword evidence="7" id="KW-0472">Membrane</keyword>
<accession>A0AAF0FBF2</accession>
<name>A0AAF0FBF2_9BASI</name>
<evidence type="ECO:0000313" key="9">
    <source>
        <dbReference type="Proteomes" id="UP001214628"/>
    </source>
</evidence>
<evidence type="ECO:0000313" key="8">
    <source>
        <dbReference type="EMBL" id="WFD41873.1"/>
    </source>
</evidence>
<dbReference type="Gene3D" id="1.10.3450.20">
    <property type="match status" value="1"/>
</dbReference>
<evidence type="ECO:0000256" key="4">
    <source>
        <dbReference type="ARBA" id="ARBA00023010"/>
    </source>
</evidence>
<evidence type="ECO:0000256" key="7">
    <source>
        <dbReference type="RuleBase" id="RU365072"/>
    </source>
</evidence>
<keyword evidence="9" id="KW-1185">Reference proteome</keyword>
<dbReference type="InterPro" id="IPR007252">
    <property type="entry name" value="Nup84/Nup107"/>
</dbReference>
<organism evidence="8 9">
    <name type="scientific">Malassezia psittaci</name>
    <dbReference type="NCBI Taxonomy" id="1821823"/>
    <lineage>
        <taxon>Eukaryota</taxon>
        <taxon>Fungi</taxon>
        <taxon>Dikarya</taxon>
        <taxon>Basidiomycota</taxon>
        <taxon>Ustilaginomycotina</taxon>
        <taxon>Malasseziomycetes</taxon>
        <taxon>Malasseziales</taxon>
        <taxon>Malasseziaceae</taxon>
        <taxon>Malassezia</taxon>
    </lineage>
</organism>
<dbReference type="GO" id="GO:0006406">
    <property type="term" value="P:mRNA export from nucleus"/>
    <property type="evidence" value="ECO:0007669"/>
    <property type="project" value="TreeGrafter"/>
</dbReference>
<evidence type="ECO:0000256" key="2">
    <source>
        <dbReference type="ARBA" id="ARBA00022816"/>
    </source>
</evidence>
<dbReference type="GO" id="GO:0031965">
    <property type="term" value="C:nuclear membrane"/>
    <property type="evidence" value="ECO:0007669"/>
    <property type="project" value="UniProtKB-SubCell"/>
</dbReference>
<proteinExistence type="inferred from homology"/>
<gene>
    <name evidence="8" type="primary">NUP84</name>
    <name evidence="8" type="ORF">MPSI1_000509</name>
</gene>
<dbReference type="Gene3D" id="1.20.190.50">
    <property type="match status" value="1"/>
</dbReference>
<dbReference type="GO" id="GO:0017056">
    <property type="term" value="F:structural constituent of nuclear pore"/>
    <property type="evidence" value="ECO:0007669"/>
    <property type="project" value="UniProtKB-UniRule"/>
</dbReference>
<reference evidence="8" key="1">
    <citation type="submission" date="2023-02" db="EMBL/GenBank/DDBJ databases">
        <title>Mating type loci evolution in Malassezia.</title>
        <authorList>
            <person name="Coelho M.A."/>
        </authorList>
    </citation>
    <scope>NUCLEOTIDE SEQUENCE</scope>
    <source>
        <strain evidence="8">CBS 14136</strain>
    </source>
</reference>
<keyword evidence="3" id="KW-0653">Protein transport</keyword>
<dbReference type="EMBL" id="CP118375">
    <property type="protein sequence ID" value="WFD41873.1"/>
    <property type="molecule type" value="Genomic_DNA"/>
</dbReference>
<dbReference type="GO" id="GO:0000973">
    <property type="term" value="P:post-transcriptional tethering of RNA polymerase II gene DNA at nuclear periphery"/>
    <property type="evidence" value="ECO:0007669"/>
    <property type="project" value="TreeGrafter"/>
</dbReference>
<evidence type="ECO:0000256" key="3">
    <source>
        <dbReference type="ARBA" id="ARBA00022927"/>
    </source>
</evidence>
<keyword evidence="5 7" id="KW-0906">Nuclear pore complex</keyword>
<sequence>MAEEPQSSFEAFAQAYRGAEGLGVEQQLESGTGTALVFADICASRAHLSRIGAVSPAELDGAQAEEWDAEQHTWELVHLLFSPPEHVHETPLATVQRILESDSELAELRIVRDWLQDLLPVIHTVEARKGYLSFTKNSLRSAGRSNLSQAGRRHNDRAVKQLDPDSVIRGSGTLDLDDANYEKALLRTLFEYIRAGELETAVNLSSQTSQPWRAASLRGALFYHNPQLSDIGDTEALGNQFRDVWRQVAEKAANSLVLDPYERAIYGALSGHLTSVLAVSETWEEQLWCYINARFEHGLQRQLQSASPANGSAAAQTGKEPGESLDEVFEHLAQSKSPDVEHAAMDPYHITQRAVITNQLPDLIARVNARLPEMQNLEPETHARLVRFFAHLVLFCHLVDIRLPINLSEPILNAYVSVLQKAGQSSEMIALYSSSLDNADAHVVYADYLCTFSPDSSLEERRRALLQAQPHGLDPAIVARCAVDMTFTAILPALAEKGPISDWDASLSENERRLICSVDWLTFFEATYADALLHCNRLMRIFMVTGRLHAAHNLLRGLPSELFQQLDQIDIPADQVLELDHWRNYFDVLDKTVVVRGLWADYCQSHSSTEQHDRFTALRQAIDAARSSNLEILELGWLRFGEEFSIEDERLNELVIIRRRYIPEIILSLHMMLVDTSQAIPENLSHALRLPNLIADERLRLYSEFAAPEATSDGSHNLLRGYLEQVRTAALLALDRHQDPIGCDKGVIV</sequence>
<dbReference type="AlphaFoldDB" id="A0AAF0FBF2"/>
<keyword evidence="1 7" id="KW-0813">Transport</keyword>
<comment type="subunit">
    <text evidence="7">Part of the nuclear pore complex (NPC).</text>
</comment>
<dbReference type="Proteomes" id="UP001214628">
    <property type="component" value="Chromosome 1"/>
</dbReference>